<gene>
    <name evidence="3" type="ORF">TRIVIDRAFT_168035</name>
</gene>
<dbReference type="EMBL" id="ABDF02000003">
    <property type="protein sequence ID" value="EHK25805.1"/>
    <property type="molecule type" value="Genomic_DNA"/>
</dbReference>
<dbReference type="RefSeq" id="XP_013960001.1">
    <property type="nucleotide sequence ID" value="XM_014104526.1"/>
</dbReference>
<evidence type="ECO:0000256" key="2">
    <source>
        <dbReference type="SAM" id="Phobius"/>
    </source>
</evidence>
<evidence type="ECO:0000313" key="4">
    <source>
        <dbReference type="Proteomes" id="UP000007115"/>
    </source>
</evidence>
<feature type="non-terminal residue" evidence="3">
    <location>
        <position position="1"/>
    </location>
</feature>
<sequence length="208" mass="24027">TLLITPTPVLFDLTCHLDVSLPSPSSYLYKRKPPCHRLLWFPLVRVQHIPQKKKLHLPVEHYAWAKEAISFPALESTEDCFVAPLISVLEPPPGKTQKARFQRSAHKTLSHRFYYYQARAPSSCYSYHRQRLTLAISILSLLSTIVLFFITCCAEWKPIYFFFCVSDGFVTVGNKSNTSIISLQPLREREQRRKQSNNSPNLKPTTYL</sequence>
<protein>
    <submittedName>
        <fullName evidence="3">Uncharacterized protein</fullName>
    </submittedName>
</protein>
<organism evidence="3 4">
    <name type="scientific">Hypocrea virens (strain Gv29-8 / FGSC 10586)</name>
    <name type="common">Gliocladium virens</name>
    <name type="synonym">Trichoderma virens</name>
    <dbReference type="NCBI Taxonomy" id="413071"/>
    <lineage>
        <taxon>Eukaryota</taxon>
        <taxon>Fungi</taxon>
        <taxon>Dikarya</taxon>
        <taxon>Ascomycota</taxon>
        <taxon>Pezizomycotina</taxon>
        <taxon>Sordariomycetes</taxon>
        <taxon>Hypocreomycetidae</taxon>
        <taxon>Hypocreales</taxon>
        <taxon>Hypocreaceae</taxon>
        <taxon>Trichoderma</taxon>
    </lineage>
</organism>
<feature type="compositionally biased region" description="Polar residues" evidence="1">
    <location>
        <begin position="196"/>
        <end position="208"/>
    </location>
</feature>
<proteinExistence type="predicted"/>
<dbReference type="HOGENOM" id="CLU_1323642_0_0_1"/>
<keyword evidence="2" id="KW-0812">Transmembrane</keyword>
<accession>G9MK00</accession>
<evidence type="ECO:0000256" key="1">
    <source>
        <dbReference type="SAM" id="MobiDB-lite"/>
    </source>
</evidence>
<feature type="region of interest" description="Disordered" evidence="1">
    <location>
        <begin position="186"/>
        <end position="208"/>
    </location>
</feature>
<dbReference type="AlphaFoldDB" id="G9MK00"/>
<dbReference type="GeneID" id="25788684"/>
<name>G9MK00_HYPVG</name>
<dbReference type="Proteomes" id="UP000007115">
    <property type="component" value="Unassembled WGS sequence"/>
</dbReference>
<keyword evidence="2" id="KW-1133">Transmembrane helix</keyword>
<reference evidence="3 4" key="1">
    <citation type="journal article" date="2011" name="Genome Biol.">
        <title>Comparative genome sequence analysis underscores mycoparasitism as the ancestral life style of Trichoderma.</title>
        <authorList>
            <person name="Kubicek C.P."/>
            <person name="Herrera-Estrella A."/>
            <person name="Seidl-Seiboth V."/>
            <person name="Martinez D.A."/>
            <person name="Druzhinina I.S."/>
            <person name="Thon M."/>
            <person name="Zeilinger S."/>
            <person name="Casas-Flores S."/>
            <person name="Horwitz B.A."/>
            <person name="Mukherjee P.K."/>
            <person name="Mukherjee M."/>
            <person name="Kredics L."/>
            <person name="Alcaraz L.D."/>
            <person name="Aerts A."/>
            <person name="Antal Z."/>
            <person name="Atanasova L."/>
            <person name="Cervantes-Badillo M.G."/>
            <person name="Challacombe J."/>
            <person name="Chertkov O."/>
            <person name="McCluskey K."/>
            <person name="Coulpier F."/>
            <person name="Deshpande N."/>
            <person name="von Doehren H."/>
            <person name="Ebbole D.J."/>
            <person name="Esquivel-Naranjo E.U."/>
            <person name="Fekete E."/>
            <person name="Flipphi M."/>
            <person name="Glaser F."/>
            <person name="Gomez-Rodriguez E.Y."/>
            <person name="Gruber S."/>
            <person name="Han C."/>
            <person name="Henrissat B."/>
            <person name="Hermosa R."/>
            <person name="Hernandez-Onate M."/>
            <person name="Karaffa L."/>
            <person name="Kosti I."/>
            <person name="Le Crom S."/>
            <person name="Lindquist E."/>
            <person name="Lucas S."/>
            <person name="Luebeck M."/>
            <person name="Luebeck P.S."/>
            <person name="Margeot A."/>
            <person name="Metz B."/>
            <person name="Misra M."/>
            <person name="Nevalainen H."/>
            <person name="Omann M."/>
            <person name="Packer N."/>
            <person name="Perrone G."/>
            <person name="Uresti-Rivera E.E."/>
            <person name="Salamov A."/>
            <person name="Schmoll M."/>
            <person name="Seiboth B."/>
            <person name="Shapiro H."/>
            <person name="Sukno S."/>
            <person name="Tamayo-Ramos J.A."/>
            <person name="Tisch D."/>
            <person name="Wiest A."/>
            <person name="Wilkinson H.H."/>
            <person name="Zhang M."/>
            <person name="Coutinho P.M."/>
            <person name="Kenerley C.M."/>
            <person name="Monte E."/>
            <person name="Baker S.E."/>
            <person name="Grigoriev I.V."/>
        </authorList>
    </citation>
    <scope>NUCLEOTIDE SEQUENCE [LARGE SCALE GENOMIC DNA]</scope>
    <source>
        <strain evidence="4">Gv29-8 / FGSC 10586</strain>
    </source>
</reference>
<comment type="caution">
    <text evidence="3">The sequence shown here is derived from an EMBL/GenBank/DDBJ whole genome shotgun (WGS) entry which is preliminary data.</text>
</comment>
<dbReference type="InParanoid" id="G9MK00"/>
<dbReference type="VEuPathDB" id="FungiDB:TRIVIDRAFT_168035"/>
<keyword evidence="4" id="KW-1185">Reference proteome</keyword>
<keyword evidence="2" id="KW-0472">Membrane</keyword>
<feature type="transmembrane region" description="Helical" evidence="2">
    <location>
        <begin position="132"/>
        <end position="150"/>
    </location>
</feature>
<evidence type="ECO:0000313" key="3">
    <source>
        <dbReference type="EMBL" id="EHK25805.1"/>
    </source>
</evidence>